<comment type="similarity">
    <text evidence="1">Belongs to the CapA family.</text>
</comment>
<gene>
    <name evidence="3" type="ORF">EBO34_13815</name>
</gene>
<dbReference type="Proteomes" id="UP000278746">
    <property type="component" value="Unassembled WGS sequence"/>
</dbReference>
<dbReference type="InterPro" id="IPR052169">
    <property type="entry name" value="CW_Biosynth-Accessory"/>
</dbReference>
<dbReference type="SUPFAM" id="SSF56300">
    <property type="entry name" value="Metallo-dependent phosphatases"/>
    <property type="match status" value="1"/>
</dbReference>
<evidence type="ECO:0000256" key="1">
    <source>
        <dbReference type="ARBA" id="ARBA00005662"/>
    </source>
</evidence>
<proteinExistence type="inferred from homology"/>
<keyword evidence="4" id="KW-1185">Reference proteome</keyword>
<accession>A0A3M7TQS7</accession>
<dbReference type="CDD" id="cd07381">
    <property type="entry name" value="MPP_CapA"/>
    <property type="match status" value="1"/>
</dbReference>
<feature type="domain" description="Capsule synthesis protein CapA" evidence="2">
    <location>
        <begin position="62"/>
        <end position="318"/>
    </location>
</feature>
<comment type="caution">
    <text evidence="3">The sequence shown here is derived from an EMBL/GenBank/DDBJ whole genome shotgun (WGS) entry which is preliminary data.</text>
</comment>
<reference evidence="3 4" key="1">
    <citation type="submission" date="2018-10" db="EMBL/GenBank/DDBJ databases">
        <title>Bacillus Keqinensis sp. nov., a moderately halophilic bacterium isolated from a saline-alkaline lake.</title>
        <authorList>
            <person name="Wang H."/>
        </authorList>
    </citation>
    <scope>NUCLEOTIDE SEQUENCE [LARGE SCALE GENOMIC DNA]</scope>
    <source>
        <strain evidence="3 4">KQ-3</strain>
    </source>
</reference>
<dbReference type="RefSeq" id="WP_122899529.1">
    <property type="nucleotide sequence ID" value="NZ_RHIB01000002.1"/>
</dbReference>
<evidence type="ECO:0000259" key="2">
    <source>
        <dbReference type="SMART" id="SM00854"/>
    </source>
</evidence>
<protein>
    <submittedName>
        <fullName evidence="3">CapA family protein</fullName>
    </submittedName>
</protein>
<dbReference type="OrthoDB" id="9810906at2"/>
<evidence type="ECO:0000313" key="3">
    <source>
        <dbReference type="EMBL" id="RNA67781.1"/>
    </source>
</evidence>
<organism evidence="3 4">
    <name type="scientific">Alteribacter keqinensis</name>
    <dbReference type="NCBI Taxonomy" id="2483800"/>
    <lineage>
        <taxon>Bacteria</taxon>
        <taxon>Bacillati</taxon>
        <taxon>Bacillota</taxon>
        <taxon>Bacilli</taxon>
        <taxon>Bacillales</taxon>
        <taxon>Bacillaceae</taxon>
        <taxon>Alteribacter</taxon>
    </lineage>
</organism>
<dbReference type="PANTHER" id="PTHR33393">
    <property type="entry name" value="POLYGLUTAMINE SYNTHESIS ACCESSORY PROTEIN RV0574C-RELATED"/>
    <property type="match status" value="1"/>
</dbReference>
<dbReference type="InterPro" id="IPR029052">
    <property type="entry name" value="Metallo-depent_PP-like"/>
</dbReference>
<name>A0A3M7TQS7_9BACI</name>
<dbReference type="PANTHER" id="PTHR33393:SF13">
    <property type="entry name" value="PGA BIOSYNTHESIS PROTEIN CAPA"/>
    <property type="match status" value="1"/>
</dbReference>
<dbReference type="AlphaFoldDB" id="A0A3M7TQS7"/>
<dbReference type="InterPro" id="IPR019079">
    <property type="entry name" value="Capsule_synth_CapA"/>
</dbReference>
<dbReference type="EMBL" id="RHIB01000002">
    <property type="protein sequence ID" value="RNA67781.1"/>
    <property type="molecule type" value="Genomic_DNA"/>
</dbReference>
<evidence type="ECO:0000313" key="4">
    <source>
        <dbReference type="Proteomes" id="UP000278746"/>
    </source>
</evidence>
<dbReference type="Gene3D" id="3.60.21.10">
    <property type="match status" value="1"/>
</dbReference>
<dbReference type="SMART" id="SM00854">
    <property type="entry name" value="PGA_cap"/>
    <property type="match status" value="1"/>
</dbReference>
<sequence length="402" mass="45467">MKNKRYLTKKEKLLALTKRHKEKADKHALVFLIALFLLITLGQIVSFAQIPDVEKDEESVVTGTVVGDLMFGRYVEEVVSRKGFDELFTFAKPYFDASDYVSGNFKQTIIDMPTSAMENKNGDTLENITENENKQMIFSTTYESVESLINQGFTNVNLANNNQFDFKYLGFRNTLNVFDLYENEISYVGAGVNTEQAITPAVQEINGTMVATVGFTDIYAPNHAVDQDRSGVLTTRRLADVYEAVQLAEEQADFVVVHAHWGENFNNRIFSRQREIAHYLVDLGADLIVGHYSHVISPMEVYEDSLILYGVGNFISDQGWSRTSDALITQFHLFEDGKKQYIFSPMMIREATPLPATEPFGSIQKQRIFRTLTKELGSDVNAWRDDGKLYLEIGGNDEGDSL</sequence>
<dbReference type="Pfam" id="PF09587">
    <property type="entry name" value="PGA_cap"/>
    <property type="match status" value="1"/>
</dbReference>